<dbReference type="Proteomes" id="UP000694240">
    <property type="component" value="Chromosome 6"/>
</dbReference>
<reference evidence="2 3" key="1">
    <citation type="submission" date="2020-12" db="EMBL/GenBank/DDBJ databases">
        <title>Concerted genomic and epigenomic changes stabilize Arabidopsis allopolyploids.</title>
        <authorList>
            <person name="Chen Z."/>
        </authorList>
    </citation>
    <scope>NUCLEOTIDE SEQUENCE [LARGE SCALE GENOMIC DNA]</scope>
    <source>
        <strain evidence="2">Allo738</strain>
        <tissue evidence="2">Leaf</tissue>
    </source>
</reference>
<comment type="caution">
    <text evidence="2">The sequence shown here is derived from an EMBL/GenBank/DDBJ whole genome shotgun (WGS) entry which is preliminary data.</text>
</comment>
<gene>
    <name evidence="2" type="ORF">ISN45_Aa01g023410</name>
</gene>
<sequence length="74" mass="8533">MQKELDEYEKEMSLGGELQKRSQTANDKEKNQTAEDMEKAMKCGHQPKFLEGEKEQTNGILRLVHLNCSTYDVV</sequence>
<evidence type="ECO:0000256" key="1">
    <source>
        <dbReference type="SAM" id="MobiDB-lite"/>
    </source>
</evidence>
<evidence type="ECO:0000313" key="2">
    <source>
        <dbReference type="EMBL" id="KAG7593548.1"/>
    </source>
</evidence>
<keyword evidence="3" id="KW-1185">Reference proteome</keyword>
<feature type="compositionally biased region" description="Basic and acidic residues" evidence="1">
    <location>
        <begin position="26"/>
        <end position="38"/>
    </location>
</feature>
<name>A0A8T2C0H5_9BRAS</name>
<feature type="region of interest" description="Disordered" evidence="1">
    <location>
        <begin position="1"/>
        <end position="38"/>
    </location>
</feature>
<accession>A0A8T2C0H5</accession>
<evidence type="ECO:0000313" key="3">
    <source>
        <dbReference type="Proteomes" id="UP000694240"/>
    </source>
</evidence>
<proteinExistence type="predicted"/>
<dbReference type="EMBL" id="JAEFBK010000006">
    <property type="protein sequence ID" value="KAG7593548.1"/>
    <property type="molecule type" value="Genomic_DNA"/>
</dbReference>
<dbReference type="AlphaFoldDB" id="A0A8T2C0H5"/>
<protein>
    <submittedName>
        <fullName evidence="2">Uncharacterized protein</fullName>
    </submittedName>
</protein>
<organism evidence="2 3">
    <name type="scientific">Arabidopsis thaliana x Arabidopsis arenosa</name>
    <dbReference type="NCBI Taxonomy" id="1240361"/>
    <lineage>
        <taxon>Eukaryota</taxon>
        <taxon>Viridiplantae</taxon>
        <taxon>Streptophyta</taxon>
        <taxon>Embryophyta</taxon>
        <taxon>Tracheophyta</taxon>
        <taxon>Spermatophyta</taxon>
        <taxon>Magnoliopsida</taxon>
        <taxon>eudicotyledons</taxon>
        <taxon>Gunneridae</taxon>
        <taxon>Pentapetalae</taxon>
        <taxon>rosids</taxon>
        <taxon>malvids</taxon>
        <taxon>Brassicales</taxon>
        <taxon>Brassicaceae</taxon>
        <taxon>Camelineae</taxon>
        <taxon>Arabidopsis</taxon>
    </lineage>
</organism>